<keyword evidence="2 6" id="KW-1003">Cell membrane</keyword>
<feature type="binding site" evidence="6">
    <location>
        <position position="74"/>
    </location>
    <ligand>
        <name>Mg(2+)</name>
        <dbReference type="ChEBI" id="CHEBI:18420"/>
        <label>1</label>
    </ligand>
</feature>
<sequence length="278" mass="29332">MNTTNIMTDIDAIAEVLVEAALAGGAAIMPIYDGPIEVREKPDYFPVTAADEAAEAAILTLLAQQTPDIPVIAEESVSEGMVPETGRRFFLVDPLDGTKEFIARNGEFTVNIGLIQDGEPVAGVVYAPAIGRMFLGIAQSGAREARVENGKLGAWRSIAVRTPPAEGLTAVASRSHSSPETEAFLAGFPIAARVSAGSSLKFCLIAAGEADVYPRMGRTMEWDTAAGHAVLTAGGGRITLTDGAPLRYGKWSQPNDTDFANPYFVAYGNAVFPFGDNH</sequence>
<keyword evidence="5 6" id="KW-0472">Membrane</keyword>
<protein>
    <recommendedName>
        <fullName evidence="6">3'(2'),5'-bisphosphate nucleotidase CysQ</fullName>
        <ecNumber evidence="6">3.1.3.7</ecNumber>
    </recommendedName>
    <alternativeName>
        <fullName evidence="6">3'(2'),5-bisphosphonucleoside 3'(2')-phosphohydrolase</fullName>
    </alternativeName>
    <alternativeName>
        <fullName evidence="6">3'-phosphoadenosine 5'-phosphate phosphatase</fullName>
        <shortName evidence="6">PAP phosphatase</shortName>
    </alternativeName>
</protein>
<accession>A0ABY0K677</accession>
<evidence type="ECO:0000313" key="7">
    <source>
        <dbReference type="EMBL" id="SCC79433.1"/>
    </source>
</evidence>
<dbReference type="InterPro" id="IPR000760">
    <property type="entry name" value="Inositol_monophosphatase-like"/>
</dbReference>
<organism evidence="7 8">
    <name type="scientific">Saliniramus fredricksonii</name>
    <dbReference type="NCBI Taxonomy" id="1653334"/>
    <lineage>
        <taxon>Bacteria</taxon>
        <taxon>Pseudomonadati</taxon>
        <taxon>Pseudomonadota</taxon>
        <taxon>Alphaproteobacteria</taxon>
        <taxon>Hyphomicrobiales</taxon>
        <taxon>Salinarimonadaceae</taxon>
        <taxon>Saliniramus</taxon>
    </lineage>
</organism>
<feature type="binding site" evidence="6">
    <location>
        <position position="93"/>
    </location>
    <ligand>
        <name>Mg(2+)</name>
        <dbReference type="ChEBI" id="CHEBI:18420"/>
        <label>2</label>
    </ligand>
</feature>
<dbReference type="CDD" id="cd01638">
    <property type="entry name" value="CysQ"/>
    <property type="match status" value="1"/>
</dbReference>
<evidence type="ECO:0000256" key="1">
    <source>
        <dbReference type="ARBA" id="ARBA00005289"/>
    </source>
</evidence>
<evidence type="ECO:0000256" key="3">
    <source>
        <dbReference type="ARBA" id="ARBA00022519"/>
    </source>
</evidence>
<dbReference type="PROSITE" id="PS00630">
    <property type="entry name" value="IMP_2"/>
    <property type="match status" value="1"/>
</dbReference>
<dbReference type="InterPro" id="IPR020550">
    <property type="entry name" value="Inositol_monophosphatase_CS"/>
</dbReference>
<comment type="similarity">
    <text evidence="1 6">Belongs to the inositol monophosphatase superfamily. CysQ family.</text>
</comment>
<evidence type="ECO:0000256" key="2">
    <source>
        <dbReference type="ARBA" id="ARBA00022475"/>
    </source>
</evidence>
<dbReference type="Gene3D" id="3.30.540.10">
    <property type="entry name" value="Fructose-1,6-Bisphosphatase, subunit A, domain 1"/>
    <property type="match status" value="1"/>
</dbReference>
<dbReference type="SUPFAM" id="SSF56655">
    <property type="entry name" value="Carbohydrate phosphatase"/>
    <property type="match status" value="1"/>
</dbReference>
<feature type="binding site" evidence="6">
    <location>
        <position position="74"/>
    </location>
    <ligand>
        <name>substrate</name>
    </ligand>
</feature>
<dbReference type="HAMAP" id="MF_02095">
    <property type="entry name" value="CysQ"/>
    <property type="match status" value="1"/>
</dbReference>
<comment type="cofactor">
    <cofactor evidence="6">
        <name>Mg(2+)</name>
        <dbReference type="ChEBI" id="CHEBI:18420"/>
    </cofactor>
</comment>
<feature type="binding site" evidence="6">
    <location>
        <position position="96"/>
    </location>
    <ligand>
        <name>Mg(2+)</name>
        <dbReference type="ChEBI" id="CHEBI:18420"/>
        <label>2</label>
    </ligand>
</feature>
<feature type="binding site" evidence="6">
    <location>
        <begin position="95"/>
        <end position="98"/>
    </location>
    <ligand>
        <name>substrate</name>
    </ligand>
</feature>
<comment type="catalytic activity">
    <reaction evidence="6">
        <text>adenosine 3',5'-bisphosphate + H2O = AMP + phosphate</text>
        <dbReference type="Rhea" id="RHEA:10040"/>
        <dbReference type="ChEBI" id="CHEBI:15377"/>
        <dbReference type="ChEBI" id="CHEBI:43474"/>
        <dbReference type="ChEBI" id="CHEBI:58343"/>
        <dbReference type="ChEBI" id="CHEBI:456215"/>
        <dbReference type="EC" id="3.1.3.7"/>
    </reaction>
</comment>
<evidence type="ECO:0000256" key="4">
    <source>
        <dbReference type="ARBA" id="ARBA00022801"/>
    </source>
</evidence>
<dbReference type="Gene3D" id="3.40.190.80">
    <property type="match status" value="1"/>
</dbReference>
<dbReference type="EC" id="3.1.3.7" evidence="6"/>
<dbReference type="Proteomes" id="UP000182800">
    <property type="component" value="Unassembled WGS sequence"/>
</dbReference>
<evidence type="ECO:0000256" key="6">
    <source>
        <dbReference type="HAMAP-Rule" id="MF_02095"/>
    </source>
</evidence>
<feature type="binding site" evidence="6">
    <location>
        <position position="223"/>
    </location>
    <ligand>
        <name>substrate</name>
    </ligand>
</feature>
<keyword evidence="6" id="KW-0479">Metal-binding</keyword>
<keyword evidence="3 6" id="KW-0997">Cell inner membrane</keyword>
<keyword evidence="4 6" id="KW-0378">Hydrolase</keyword>
<dbReference type="PANTHER" id="PTHR43028">
    <property type="entry name" value="3'(2'),5'-BISPHOSPHATE NUCLEOTIDASE 1"/>
    <property type="match status" value="1"/>
</dbReference>
<proteinExistence type="inferred from homology"/>
<comment type="function">
    <text evidence="6">Converts adenosine-3',5'-bisphosphate (PAP) to AMP.</text>
</comment>
<dbReference type="RefSeq" id="WP_074444217.1">
    <property type="nucleotide sequence ID" value="NZ_FMBM01000001.1"/>
</dbReference>
<feature type="binding site" evidence="6">
    <location>
        <position position="223"/>
    </location>
    <ligand>
        <name>Mg(2+)</name>
        <dbReference type="ChEBI" id="CHEBI:18420"/>
        <label>2</label>
    </ligand>
</feature>
<comment type="subcellular location">
    <subcellularLocation>
        <location evidence="6">Cell inner membrane</location>
        <topology evidence="6">Peripheral membrane protein</topology>
        <orientation evidence="6">Cytoplasmic side</orientation>
    </subcellularLocation>
</comment>
<name>A0ABY0K677_9HYPH</name>
<feature type="binding site" evidence="6">
    <location>
        <position position="93"/>
    </location>
    <ligand>
        <name>Mg(2+)</name>
        <dbReference type="ChEBI" id="CHEBI:18420"/>
        <label>1</label>
    </ligand>
</feature>
<dbReference type="PRINTS" id="PR00377">
    <property type="entry name" value="IMPHPHTASES"/>
</dbReference>
<evidence type="ECO:0000256" key="5">
    <source>
        <dbReference type="ARBA" id="ARBA00023136"/>
    </source>
</evidence>
<reference evidence="7 8" key="1">
    <citation type="submission" date="2016-08" db="EMBL/GenBank/DDBJ databases">
        <authorList>
            <person name="Varghese N."/>
            <person name="Submissions Spin"/>
        </authorList>
    </citation>
    <scope>NUCLEOTIDE SEQUENCE [LARGE SCALE GENOMIC DNA]</scope>
    <source>
        <strain evidence="7 8">HL-109</strain>
    </source>
</reference>
<comment type="caution">
    <text evidence="7">The sequence shown here is derived from an EMBL/GenBank/DDBJ whole genome shotgun (WGS) entry which is preliminary data.</text>
</comment>
<keyword evidence="8" id="KW-1185">Reference proteome</keyword>
<dbReference type="PANTHER" id="PTHR43028:SF5">
    <property type="entry name" value="3'(2'),5'-BISPHOSPHATE NUCLEOTIDASE 1"/>
    <property type="match status" value="1"/>
</dbReference>
<feature type="binding site" evidence="6">
    <location>
        <position position="95"/>
    </location>
    <ligand>
        <name>Mg(2+)</name>
        <dbReference type="ChEBI" id="CHEBI:18420"/>
        <label>1</label>
    </ligand>
</feature>
<keyword evidence="6" id="KW-0460">Magnesium</keyword>
<dbReference type="NCBIfam" id="TIGR01331">
    <property type="entry name" value="bisphos_cysQ"/>
    <property type="match status" value="1"/>
</dbReference>
<gene>
    <name evidence="6" type="primary">cysQ</name>
    <name evidence="7" type="ORF">GA0071312_0876</name>
</gene>
<dbReference type="EMBL" id="FMBM01000001">
    <property type="protein sequence ID" value="SCC79433.1"/>
    <property type="molecule type" value="Genomic_DNA"/>
</dbReference>
<evidence type="ECO:0000313" key="8">
    <source>
        <dbReference type="Proteomes" id="UP000182800"/>
    </source>
</evidence>
<dbReference type="InterPro" id="IPR006240">
    <property type="entry name" value="CysQ"/>
</dbReference>
<dbReference type="InterPro" id="IPR050725">
    <property type="entry name" value="CysQ/Inositol_MonoPase"/>
</dbReference>
<dbReference type="Pfam" id="PF00459">
    <property type="entry name" value="Inositol_P"/>
    <property type="match status" value="1"/>
</dbReference>